<evidence type="ECO:0008006" key="4">
    <source>
        <dbReference type="Google" id="ProtNLM"/>
    </source>
</evidence>
<proteinExistence type="predicted"/>
<reference evidence="2 3" key="1">
    <citation type="submission" date="2019-06" db="EMBL/GenBank/DDBJ databases">
        <title>Genome of Methylobacterium sp. 17Sr1-39.</title>
        <authorList>
            <person name="Seo T."/>
        </authorList>
    </citation>
    <scope>NUCLEOTIDE SEQUENCE [LARGE SCALE GENOMIC DNA]</scope>
    <source>
        <strain evidence="2 3">17Sr1-39</strain>
    </source>
</reference>
<organism evidence="2 3">
    <name type="scientific">Methylobacterium terricola</name>
    <dbReference type="NCBI Taxonomy" id="2583531"/>
    <lineage>
        <taxon>Bacteria</taxon>
        <taxon>Pseudomonadati</taxon>
        <taxon>Pseudomonadota</taxon>
        <taxon>Alphaproteobacteria</taxon>
        <taxon>Hyphomicrobiales</taxon>
        <taxon>Methylobacteriaceae</taxon>
        <taxon>Methylobacterium</taxon>
    </lineage>
</organism>
<protein>
    <recommendedName>
        <fullName evidence="4">Transposase</fullName>
    </recommendedName>
</protein>
<accession>A0A5C4L5R9</accession>
<feature type="region of interest" description="Disordered" evidence="1">
    <location>
        <begin position="38"/>
        <end position="63"/>
    </location>
</feature>
<dbReference type="AlphaFoldDB" id="A0A5C4L5R9"/>
<evidence type="ECO:0000313" key="2">
    <source>
        <dbReference type="EMBL" id="TNC06652.1"/>
    </source>
</evidence>
<comment type="caution">
    <text evidence="2">The sequence shown here is derived from an EMBL/GenBank/DDBJ whole genome shotgun (WGS) entry which is preliminary data.</text>
</comment>
<dbReference type="EMBL" id="VDDA01000047">
    <property type="protein sequence ID" value="TNC06652.1"/>
    <property type="molecule type" value="Genomic_DNA"/>
</dbReference>
<sequence length="63" mass="7304">MRVGVSPDGSSRRHSPICCGLYRERNTVERLIDRLEQDRRPLQQARHQRPRPVTLGITTHSLT</sequence>
<dbReference type="Proteomes" id="UP000305267">
    <property type="component" value="Unassembled WGS sequence"/>
</dbReference>
<gene>
    <name evidence="2" type="ORF">FF100_34275</name>
</gene>
<evidence type="ECO:0000256" key="1">
    <source>
        <dbReference type="SAM" id="MobiDB-lite"/>
    </source>
</evidence>
<keyword evidence="3" id="KW-1185">Reference proteome</keyword>
<dbReference type="RefSeq" id="WP_139040484.1">
    <property type="nucleotide sequence ID" value="NZ_VDDA01000047.1"/>
</dbReference>
<name>A0A5C4L5R9_9HYPH</name>
<evidence type="ECO:0000313" key="3">
    <source>
        <dbReference type="Proteomes" id="UP000305267"/>
    </source>
</evidence>